<reference evidence="2 3" key="1">
    <citation type="journal article" date="2014" name="Nat. Genet.">
        <title>Genome and transcriptome of the porcine whipworm Trichuris suis.</title>
        <authorList>
            <person name="Jex A.R."/>
            <person name="Nejsum P."/>
            <person name="Schwarz E.M."/>
            <person name="Hu L."/>
            <person name="Young N.D."/>
            <person name="Hall R.S."/>
            <person name="Korhonen P.K."/>
            <person name="Liao S."/>
            <person name="Thamsborg S."/>
            <person name="Xia J."/>
            <person name="Xu P."/>
            <person name="Wang S."/>
            <person name="Scheerlinck J.P."/>
            <person name="Hofmann A."/>
            <person name="Sternberg P.W."/>
            <person name="Wang J."/>
            <person name="Gasser R.B."/>
        </authorList>
    </citation>
    <scope>NUCLEOTIDE SEQUENCE [LARGE SCALE GENOMIC DNA]</scope>
    <source>
        <strain evidence="2">DCEP-RM93F</strain>
        <strain evidence="1">DCEP-RM93M</strain>
    </source>
</reference>
<dbReference type="Proteomes" id="UP000030764">
    <property type="component" value="Unassembled WGS sequence"/>
</dbReference>
<dbReference type="Proteomes" id="UP000030758">
    <property type="component" value="Unassembled WGS sequence"/>
</dbReference>
<sequence>LSRFTSLGWPKRKYERHSLDGVAKDQNWKVRKSVVSVALLTLCTSETSDCAKDIDGFYACVKTKYDAEIQKLFDEAKKSTFTEEAVKCFTSNGCKAPKEGDAVATDSANEDEDDVTDISMSFEAVQIKKILNPFWFPGETTKNVTTKQEDCANDQDGKAIELITQCVQKSLPGFKFPFDSGLPTKVDYMDHTAEAFGSVEDFFNEAAENYLAALRDLKTCPKDKSEAAQACLNKLFRSNQMSSFDRSLTTERIFRLLCNVGVECHKATRQPCQEWVLKARTLTCDCASSEEDNVVNSLAESYGKCFGATTDKEEIRKTYKTMVKRKCKAMEEDAKQCSSILQLA</sequence>
<organism evidence="2">
    <name type="scientific">Trichuris suis</name>
    <name type="common">pig whipworm</name>
    <dbReference type="NCBI Taxonomy" id="68888"/>
    <lineage>
        <taxon>Eukaryota</taxon>
        <taxon>Metazoa</taxon>
        <taxon>Ecdysozoa</taxon>
        <taxon>Nematoda</taxon>
        <taxon>Enoplea</taxon>
        <taxon>Dorylaimia</taxon>
        <taxon>Trichinellida</taxon>
        <taxon>Trichuridae</taxon>
        <taxon>Trichuris</taxon>
    </lineage>
</organism>
<proteinExistence type="predicted"/>
<dbReference type="EMBL" id="KL363187">
    <property type="protein sequence ID" value="KFD57656.1"/>
    <property type="molecule type" value="Genomic_DNA"/>
</dbReference>
<evidence type="ECO:0000313" key="3">
    <source>
        <dbReference type="Proteomes" id="UP000030764"/>
    </source>
</evidence>
<protein>
    <submittedName>
        <fullName evidence="2">Uncharacterized protein</fullName>
    </submittedName>
</protein>
<keyword evidence="3" id="KW-1185">Reference proteome</keyword>
<gene>
    <name evidence="1" type="ORF">M513_01326</name>
    <name evidence="2" type="ORF">M514_01326</name>
</gene>
<dbReference type="EMBL" id="KL367478">
    <property type="protein sequence ID" value="KFD72260.1"/>
    <property type="molecule type" value="Genomic_DNA"/>
</dbReference>
<evidence type="ECO:0000313" key="1">
    <source>
        <dbReference type="EMBL" id="KFD57656.1"/>
    </source>
</evidence>
<accession>A0A085NS14</accession>
<dbReference type="AlphaFoldDB" id="A0A085NS14"/>
<evidence type="ECO:0000313" key="2">
    <source>
        <dbReference type="EMBL" id="KFD72260.1"/>
    </source>
</evidence>
<feature type="non-terminal residue" evidence="2">
    <location>
        <position position="1"/>
    </location>
</feature>
<name>A0A085NS14_9BILA</name>